<dbReference type="EMBL" id="GG663736">
    <property type="protein sequence ID" value="EEH59607.1"/>
    <property type="molecule type" value="Genomic_DNA"/>
</dbReference>
<dbReference type="RefSeq" id="XP_003056231.1">
    <property type="nucleotide sequence ID" value="XM_003056185.1"/>
</dbReference>
<dbReference type="GeneID" id="9681871"/>
<sequence>MERPSACGSLARFVTAYASTGGGGHLTSHERTFLAIAWTPKATVQAALRRVHLYSHWSPYDRVGAVNADP</sequence>
<dbReference type="Proteomes" id="UP000001876">
    <property type="component" value="Unassembled WGS sequence"/>
</dbReference>
<keyword evidence="2" id="KW-1185">Reference proteome</keyword>
<reference evidence="1 2" key="1">
    <citation type="journal article" date="2009" name="Science">
        <title>Green evolution and dynamic adaptations revealed by genomes of the marine picoeukaryotes Micromonas.</title>
        <authorList>
            <person name="Worden A.Z."/>
            <person name="Lee J.H."/>
            <person name="Mock T."/>
            <person name="Rouze P."/>
            <person name="Simmons M.P."/>
            <person name="Aerts A.L."/>
            <person name="Allen A.E."/>
            <person name="Cuvelier M.L."/>
            <person name="Derelle E."/>
            <person name="Everett M.V."/>
            <person name="Foulon E."/>
            <person name="Grimwood J."/>
            <person name="Gundlach H."/>
            <person name="Henrissat B."/>
            <person name="Napoli C."/>
            <person name="McDonald S.M."/>
            <person name="Parker M.S."/>
            <person name="Rombauts S."/>
            <person name="Salamov A."/>
            <person name="Von Dassow P."/>
            <person name="Badger J.H."/>
            <person name="Coutinho P.M."/>
            <person name="Demir E."/>
            <person name="Dubchak I."/>
            <person name="Gentemann C."/>
            <person name="Eikrem W."/>
            <person name="Gready J.E."/>
            <person name="John U."/>
            <person name="Lanier W."/>
            <person name="Lindquist E.A."/>
            <person name="Lucas S."/>
            <person name="Mayer K.F."/>
            <person name="Moreau H."/>
            <person name="Not F."/>
            <person name="Otillar R."/>
            <person name="Panaud O."/>
            <person name="Pangilinan J."/>
            <person name="Paulsen I."/>
            <person name="Piegu B."/>
            <person name="Poliakov A."/>
            <person name="Robbens S."/>
            <person name="Schmutz J."/>
            <person name="Toulza E."/>
            <person name="Wyss T."/>
            <person name="Zelensky A."/>
            <person name="Zhou K."/>
            <person name="Armbrust E.V."/>
            <person name="Bhattacharya D."/>
            <person name="Goodenough U.W."/>
            <person name="Van de Peer Y."/>
            <person name="Grigoriev I.V."/>
        </authorList>
    </citation>
    <scope>NUCLEOTIDE SEQUENCE [LARGE SCALE GENOMIC DNA]</scope>
    <source>
        <strain evidence="1 2">CCMP1545</strain>
    </source>
</reference>
<name>C1MJL0_MICPC</name>
<evidence type="ECO:0000313" key="1">
    <source>
        <dbReference type="EMBL" id="EEH59607.1"/>
    </source>
</evidence>
<gene>
    <name evidence="1" type="ORF">MICPUCDRAFT_55001</name>
</gene>
<protein>
    <submittedName>
        <fullName evidence="1">Predicted protein</fullName>
    </submittedName>
</protein>
<dbReference type="AlphaFoldDB" id="C1MJL0"/>
<accession>C1MJL0</accession>
<proteinExistence type="predicted"/>
<dbReference type="OrthoDB" id="423807at2759"/>
<organism evidence="2">
    <name type="scientific">Micromonas pusilla (strain CCMP1545)</name>
    <name type="common">Picoplanktonic green alga</name>
    <dbReference type="NCBI Taxonomy" id="564608"/>
    <lineage>
        <taxon>Eukaryota</taxon>
        <taxon>Viridiplantae</taxon>
        <taxon>Chlorophyta</taxon>
        <taxon>Mamiellophyceae</taxon>
        <taxon>Mamiellales</taxon>
        <taxon>Mamiellaceae</taxon>
        <taxon>Micromonas</taxon>
    </lineage>
</organism>
<evidence type="ECO:0000313" key="2">
    <source>
        <dbReference type="Proteomes" id="UP000001876"/>
    </source>
</evidence>
<dbReference type="KEGG" id="mpp:MICPUCDRAFT_55001"/>